<dbReference type="EMBL" id="MJMG01000001">
    <property type="protein sequence ID" value="OEY87134.1"/>
    <property type="molecule type" value="Genomic_DNA"/>
</dbReference>
<evidence type="ECO:0000313" key="1">
    <source>
        <dbReference type="EMBL" id="OEY87134.1"/>
    </source>
</evidence>
<reference evidence="1 2" key="1">
    <citation type="submission" date="2016-09" db="EMBL/GenBank/DDBJ databases">
        <title>Genomic evidence for plant-parasitic nematodes as the earliest Wolbachia hosts.</title>
        <authorList>
            <person name="Brown A.M."/>
            <person name="Wasala S.K."/>
            <person name="Howe D.K."/>
            <person name="Peetz A.B."/>
            <person name="Zasada I.A."/>
            <person name="Denver D.R."/>
        </authorList>
    </citation>
    <scope>NUCLEOTIDE SEQUENCE [LARGE SCALE GENOMIC DNA]</scope>
    <source>
        <strain evidence="2">wPpe</strain>
    </source>
</reference>
<sequence>MKAGLNYRNKNVEFSIGYKYFSILDNSLYEFSGDYRTHTVGWEEHLACVLRTSALSNMFNVPNCTSGSVILSDQHNIEFGITIYLASHKK</sequence>
<comment type="caution">
    <text evidence="1">The sequence shown here is derived from an EMBL/GenBank/DDBJ whole genome shotgun (WGS) entry which is preliminary data.</text>
</comment>
<protein>
    <submittedName>
        <fullName evidence="1">Uncharacterized protein</fullName>
    </submittedName>
</protein>
<organism evidence="1 2">
    <name type="scientific">Wolbachia pipientis</name>
    <dbReference type="NCBI Taxonomy" id="955"/>
    <lineage>
        <taxon>Bacteria</taxon>
        <taxon>Pseudomonadati</taxon>
        <taxon>Pseudomonadota</taxon>
        <taxon>Alphaproteobacteria</taxon>
        <taxon>Rickettsiales</taxon>
        <taxon>Anaplasmataceae</taxon>
        <taxon>Wolbachieae</taxon>
        <taxon>Wolbachia</taxon>
    </lineage>
</organism>
<dbReference type="Proteomes" id="UP000175679">
    <property type="component" value="Unassembled WGS sequence"/>
</dbReference>
<name>A0A1E7QLN8_WOLPI</name>
<evidence type="ECO:0000313" key="2">
    <source>
        <dbReference type="Proteomes" id="UP000175679"/>
    </source>
</evidence>
<gene>
    <name evidence="1" type="ORF">BIY23_01480</name>
</gene>
<keyword evidence="2" id="KW-1185">Reference proteome</keyword>
<accession>A0A1E7QLN8</accession>
<dbReference type="AlphaFoldDB" id="A0A1E7QLN8"/>
<proteinExistence type="predicted"/>